<evidence type="ECO:0000313" key="2">
    <source>
        <dbReference type="EMBL" id="KRL87238.1"/>
    </source>
</evidence>
<comment type="caution">
    <text evidence="2">The sequence shown here is derived from an EMBL/GenBank/DDBJ whole genome shotgun (WGS) entry which is preliminary data.</text>
</comment>
<accession>A0A0R1U1L8</accession>
<name>A0A0R1U1L8_9LACO</name>
<dbReference type="STRING" id="1423763.FC46_GL001813"/>
<dbReference type="EMBL" id="AZFM01000072">
    <property type="protein sequence ID" value="KRL87238.1"/>
    <property type="molecule type" value="Genomic_DNA"/>
</dbReference>
<evidence type="ECO:0000259" key="1">
    <source>
        <dbReference type="Pfam" id="PF07872"/>
    </source>
</evidence>
<reference evidence="2 3" key="1">
    <citation type="journal article" date="2015" name="Genome Announc.">
        <title>Expanding the biotechnology potential of lactobacilli through comparative genomics of 213 strains and associated genera.</title>
        <authorList>
            <person name="Sun Z."/>
            <person name="Harris H.M."/>
            <person name="McCann A."/>
            <person name="Guo C."/>
            <person name="Argimon S."/>
            <person name="Zhang W."/>
            <person name="Yang X."/>
            <person name="Jeffery I.B."/>
            <person name="Cooney J.C."/>
            <person name="Kagawa T.F."/>
            <person name="Liu W."/>
            <person name="Song Y."/>
            <person name="Salvetti E."/>
            <person name="Wrobel A."/>
            <person name="Rasinkangas P."/>
            <person name="Parkhill J."/>
            <person name="Rea M.C."/>
            <person name="O'Sullivan O."/>
            <person name="Ritari J."/>
            <person name="Douillard F.P."/>
            <person name="Paul Ross R."/>
            <person name="Yang R."/>
            <person name="Briner A.E."/>
            <person name="Felis G.E."/>
            <person name="de Vos W.M."/>
            <person name="Barrangou R."/>
            <person name="Klaenhammer T.R."/>
            <person name="Caufield P.W."/>
            <person name="Cui Y."/>
            <person name="Zhang H."/>
            <person name="O'Toole P.W."/>
        </authorList>
    </citation>
    <scope>NUCLEOTIDE SEQUENCE [LARGE SCALE GENOMIC DNA]</scope>
    <source>
        <strain evidence="2 3">DSM 16043</strain>
    </source>
</reference>
<dbReference type="RefSeq" id="WP_057800216.1">
    <property type="nucleotide sequence ID" value="NZ_AZFM01000072.1"/>
</dbReference>
<evidence type="ECO:0000313" key="3">
    <source>
        <dbReference type="Proteomes" id="UP000051036"/>
    </source>
</evidence>
<gene>
    <name evidence="2" type="ORF">FC46_GL001813</name>
</gene>
<dbReference type="PATRIC" id="fig|1423763.3.peg.1848"/>
<dbReference type="OrthoDB" id="2326859at2"/>
<proteinExistence type="predicted"/>
<dbReference type="Pfam" id="PF07872">
    <property type="entry name" value="DUF1659"/>
    <property type="match status" value="1"/>
</dbReference>
<dbReference type="Proteomes" id="UP000051036">
    <property type="component" value="Unassembled WGS sequence"/>
</dbReference>
<feature type="domain" description="DUF1659" evidence="1">
    <location>
        <begin position="4"/>
        <end position="67"/>
    </location>
</feature>
<sequence length="70" mass="7682">MAFEKLSQSVQFNYVNEGKYGKNGKTREYKNVKFDAGADQLLTVGGALSNLMGDELGKATLITKHAIKKD</sequence>
<protein>
    <recommendedName>
        <fullName evidence="1">DUF1659 domain-containing protein</fullName>
    </recommendedName>
</protein>
<dbReference type="InterPro" id="IPR012454">
    <property type="entry name" value="DUF1659"/>
</dbReference>
<organism evidence="2 3">
    <name type="scientific">Lactobacillus kalixensis DSM 16043</name>
    <dbReference type="NCBI Taxonomy" id="1423763"/>
    <lineage>
        <taxon>Bacteria</taxon>
        <taxon>Bacillati</taxon>
        <taxon>Bacillota</taxon>
        <taxon>Bacilli</taxon>
        <taxon>Lactobacillales</taxon>
        <taxon>Lactobacillaceae</taxon>
        <taxon>Lactobacillus</taxon>
    </lineage>
</organism>
<keyword evidence="3" id="KW-1185">Reference proteome</keyword>
<dbReference type="AlphaFoldDB" id="A0A0R1U1L8"/>